<dbReference type="SUPFAM" id="SSF53474">
    <property type="entry name" value="alpha/beta-Hydrolases"/>
    <property type="match status" value="1"/>
</dbReference>
<evidence type="ECO:0000256" key="1">
    <source>
        <dbReference type="ARBA" id="ARBA00007169"/>
    </source>
</evidence>
<keyword evidence="4" id="KW-1185">Reference proteome</keyword>
<dbReference type="Pfam" id="PF00975">
    <property type="entry name" value="Thioesterase"/>
    <property type="match status" value="1"/>
</dbReference>
<comment type="caution">
    <text evidence="3">The sequence shown here is derived from an EMBL/GenBank/DDBJ whole genome shotgun (WGS) entry which is preliminary data.</text>
</comment>
<dbReference type="AlphaFoldDB" id="A0A4R4TC94"/>
<gene>
    <name evidence="3" type="ORF">E1283_18455</name>
</gene>
<evidence type="ECO:0000313" key="4">
    <source>
        <dbReference type="Proteomes" id="UP000295345"/>
    </source>
</evidence>
<dbReference type="Gene3D" id="3.40.50.1820">
    <property type="entry name" value="alpha/beta hydrolase"/>
    <property type="match status" value="1"/>
</dbReference>
<comment type="similarity">
    <text evidence="1">Belongs to the thioesterase family.</text>
</comment>
<dbReference type="InterPro" id="IPR012223">
    <property type="entry name" value="TEII"/>
</dbReference>
<reference evidence="3 4" key="1">
    <citation type="submission" date="2019-03" db="EMBL/GenBank/DDBJ databases">
        <title>Draft genome sequences of novel Actinobacteria.</title>
        <authorList>
            <person name="Sahin N."/>
            <person name="Ay H."/>
            <person name="Saygin H."/>
        </authorList>
    </citation>
    <scope>NUCLEOTIDE SEQUENCE [LARGE SCALE GENOMIC DNA]</scope>
    <source>
        <strain evidence="3 4">DSM 41900</strain>
    </source>
</reference>
<dbReference type="PANTHER" id="PTHR11487">
    <property type="entry name" value="THIOESTERASE"/>
    <property type="match status" value="1"/>
</dbReference>
<evidence type="ECO:0000259" key="2">
    <source>
        <dbReference type="Pfam" id="PF00975"/>
    </source>
</evidence>
<dbReference type="PANTHER" id="PTHR11487:SF0">
    <property type="entry name" value="S-ACYL FATTY ACID SYNTHASE THIOESTERASE, MEDIUM CHAIN"/>
    <property type="match status" value="1"/>
</dbReference>
<sequence length="260" mass="28525">MTESILSMIRHRAAPDSKLTLYLMHHAGGSHSTFRPWLAHLPEDWEVRLVVAPGRPKAATHPAERRLTVISDALADELLGRDGGSYALFGHSMGGLVAFAAALEVQRQGGPAPAWVGVSGHPGPFFSITRSNPPLYGLSPDELRAALTDLGGLPDRILRDPLLWERVQPLVRADLEAAETWEPTPTPPPVLNVPLSAFCGDHDPVAEERDAAHWGRHTTDFLGVRPFPGGHFYFLDDPEPLVKRIVDDIRSVLPGREPRR</sequence>
<accession>A0A4R4TC94</accession>
<organism evidence="3 4">
    <name type="scientific">Streptomyces hainanensis</name>
    <dbReference type="NCBI Taxonomy" id="402648"/>
    <lineage>
        <taxon>Bacteria</taxon>
        <taxon>Bacillati</taxon>
        <taxon>Actinomycetota</taxon>
        <taxon>Actinomycetes</taxon>
        <taxon>Kitasatosporales</taxon>
        <taxon>Streptomycetaceae</taxon>
        <taxon>Streptomyces</taxon>
    </lineage>
</organism>
<dbReference type="EMBL" id="SMKI01000188">
    <property type="protein sequence ID" value="TDC73696.1"/>
    <property type="molecule type" value="Genomic_DNA"/>
</dbReference>
<proteinExistence type="inferred from homology"/>
<dbReference type="InterPro" id="IPR001031">
    <property type="entry name" value="Thioesterase"/>
</dbReference>
<evidence type="ECO:0000313" key="3">
    <source>
        <dbReference type="EMBL" id="TDC73696.1"/>
    </source>
</evidence>
<dbReference type="OrthoDB" id="8480037at2"/>
<feature type="domain" description="Thioesterase" evidence="2">
    <location>
        <begin position="20"/>
        <end position="245"/>
    </location>
</feature>
<dbReference type="GO" id="GO:0008610">
    <property type="term" value="P:lipid biosynthetic process"/>
    <property type="evidence" value="ECO:0007669"/>
    <property type="project" value="TreeGrafter"/>
</dbReference>
<name>A0A4R4TC94_9ACTN</name>
<dbReference type="Proteomes" id="UP000295345">
    <property type="component" value="Unassembled WGS sequence"/>
</dbReference>
<dbReference type="InterPro" id="IPR029058">
    <property type="entry name" value="AB_hydrolase_fold"/>
</dbReference>
<protein>
    <submittedName>
        <fullName evidence="3">Thioesterase</fullName>
    </submittedName>
</protein>